<comment type="caution">
    <text evidence="3">The sequence shown here is derived from an EMBL/GenBank/DDBJ whole genome shotgun (WGS) entry which is preliminary data.</text>
</comment>
<accession>A0AAD6CIR5</accession>
<evidence type="ECO:0000259" key="2">
    <source>
        <dbReference type="Pfam" id="PF00266"/>
    </source>
</evidence>
<keyword evidence="4" id="KW-1185">Reference proteome</keyword>
<organism evidence="3 4">
    <name type="scientific">Penicillium frequentans</name>
    <dbReference type="NCBI Taxonomy" id="3151616"/>
    <lineage>
        <taxon>Eukaryota</taxon>
        <taxon>Fungi</taxon>
        <taxon>Dikarya</taxon>
        <taxon>Ascomycota</taxon>
        <taxon>Pezizomycotina</taxon>
        <taxon>Eurotiomycetes</taxon>
        <taxon>Eurotiomycetidae</taxon>
        <taxon>Eurotiales</taxon>
        <taxon>Aspergillaceae</taxon>
        <taxon>Penicillium</taxon>
    </lineage>
</organism>
<keyword evidence="3" id="KW-0808">Transferase</keyword>
<sequence length="442" mass="49382">MRSRSWSPTPFGHEMRQHFSFAPGYRNMNHGSFGASPRAIRDKADELRDECEATPCPFIKYRFPQLLDESRATISKFLSVPESTIVLVPNATTGVNTVLNNITWNDDGKDEILQLDVIYGACAKMASYICESHQDKVHTREVGFTYPLEPSEMVAIFQTAISASRAEGYRPRVAIFDTISSNPGLRLPFEALAATCRLEGILSLVDAAHGIGQIDLNISSWDPDFLVTNCHKWLFTPRTCAVLYIPERNQGIMRSTLPTSHGFVPRPIANGSSNDSDCSGKSYFVSNFEFTGTAENAALLVVGEAINWRQKVCGGESQIRDYCISLARRGGQRVADILGTRILDNASHSFTDCCMVNILLPLRQPTTGSGSLVKGKAGVETITEWMQQAMIKNWKTFMPVFPFKGSWWVRLSGQIYLEESDFEWAGWTLKTLCEEIEKEKFV</sequence>
<dbReference type="Proteomes" id="UP001220324">
    <property type="component" value="Unassembled WGS sequence"/>
</dbReference>
<feature type="domain" description="Aminotransferase class V" evidence="2">
    <location>
        <begin position="63"/>
        <end position="345"/>
    </location>
</feature>
<evidence type="ECO:0000313" key="3">
    <source>
        <dbReference type="EMBL" id="KAJ5523996.1"/>
    </source>
</evidence>
<dbReference type="InterPro" id="IPR015421">
    <property type="entry name" value="PyrdxlP-dep_Trfase_major"/>
</dbReference>
<keyword evidence="1" id="KW-0663">Pyridoxal phosphate</keyword>
<dbReference type="AlphaFoldDB" id="A0AAD6CIR5"/>
<evidence type="ECO:0000313" key="4">
    <source>
        <dbReference type="Proteomes" id="UP001220324"/>
    </source>
</evidence>
<evidence type="ECO:0000256" key="1">
    <source>
        <dbReference type="ARBA" id="ARBA00022898"/>
    </source>
</evidence>
<proteinExistence type="predicted"/>
<dbReference type="SUPFAM" id="SSF53383">
    <property type="entry name" value="PLP-dependent transferases"/>
    <property type="match status" value="1"/>
</dbReference>
<dbReference type="InterPro" id="IPR000192">
    <property type="entry name" value="Aminotrans_V_dom"/>
</dbReference>
<dbReference type="Gene3D" id="3.40.640.10">
    <property type="entry name" value="Type I PLP-dependent aspartate aminotransferase-like (Major domain)"/>
    <property type="match status" value="1"/>
</dbReference>
<dbReference type="PANTHER" id="PTHR43092">
    <property type="entry name" value="L-CYSTEINE DESULFHYDRASE"/>
    <property type="match status" value="1"/>
</dbReference>
<dbReference type="Pfam" id="PF00266">
    <property type="entry name" value="Aminotran_5"/>
    <property type="match status" value="1"/>
</dbReference>
<dbReference type="PANTHER" id="PTHR43092:SF2">
    <property type="entry name" value="HERCYNYLCYSTEINE SULFOXIDE LYASE"/>
    <property type="match status" value="1"/>
</dbReference>
<dbReference type="GO" id="GO:0016740">
    <property type="term" value="F:transferase activity"/>
    <property type="evidence" value="ECO:0007669"/>
    <property type="project" value="UniProtKB-KW"/>
</dbReference>
<protein>
    <submittedName>
        <fullName evidence="3">Pyridoxal phosphate-dependent transferase major region subdomain 1</fullName>
    </submittedName>
</protein>
<dbReference type="InterPro" id="IPR015424">
    <property type="entry name" value="PyrdxlP-dep_Trfase"/>
</dbReference>
<dbReference type="EMBL" id="JAQIZZ010000008">
    <property type="protein sequence ID" value="KAJ5523996.1"/>
    <property type="molecule type" value="Genomic_DNA"/>
</dbReference>
<reference evidence="3 4" key="1">
    <citation type="journal article" date="2023" name="IMA Fungus">
        <title>Comparative genomic study of the Penicillium genus elucidates a diverse pangenome and 15 lateral gene transfer events.</title>
        <authorList>
            <person name="Petersen C."/>
            <person name="Sorensen T."/>
            <person name="Nielsen M.R."/>
            <person name="Sondergaard T.E."/>
            <person name="Sorensen J.L."/>
            <person name="Fitzpatrick D.A."/>
            <person name="Frisvad J.C."/>
            <person name="Nielsen K.L."/>
        </authorList>
    </citation>
    <scope>NUCLEOTIDE SEQUENCE [LARGE SCALE GENOMIC DNA]</scope>
    <source>
        <strain evidence="3 4">IBT 35679</strain>
    </source>
</reference>
<gene>
    <name evidence="3" type="ORF">N7494_010646</name>
</gene>
<name>A0AAD6CIR5_9EURO</name>